<dbReference type="PROSITE" id="PS00477">
    <property type="entry name" value="ALPHA_2_MACROGLOBULIN"/>
    <property type="match status" value="1"/>
</dbReference>
<dbReference type="SMART" id="SM01360">
    <property type="entry name" value="A2M"/>
    <property type="match status" value="1"/>
</dbReference>
<keyword evidence="3" id="KW-1015">Disulfide bond</keyword>
<evidence type="ECO:0000256" key="2">
    <source>
        <dbReference type="ARBA" id="ARBA00022966"/>
    </source>
</evidence>
<dbReference type="InterPro" id="IPR001599">
    <property type="entry name" value="Macroglobln_a2"/>
</dbReference>
<dbReference type="Pfam" id="PF17791">
    <property type="entry name" value="MG3"/>
    <property type="match status" value="1"/>
</dbReference>
<protein>
    <submittedName>
        <fullName evidence="10 11">CD109 antigen-like isoform X1</fullName>
    </submittedName>
</protein>
<feature type="domain" description="Alpha-2-macroglobulin bait region" evidence="6">
    <location>
        <begin position="458"/>
        <end position="594"/>
    </location>
</feature>
<dbReference type="InterPro" id="IPR011625">
    <property type="entry name" value="A2M_N_BRD"/>
</dbReference>
<dbReference type="Gene3D" id="2.60.120.1540">
    <property type="match status" value="1"/>
</dbReference>
<dbReference type="RefSeq" id="XP_013786421.1">
    <property type="nucleotide sequence ID" value="XM_013930967.2"/>
</dbReference>
<dbReference type="Gene3D" id="6.20.50.160">
    <property type="match status" value="1"/>
</dbReference>
<dbReference type="SMART" id="SM01359">
    <property type="entry name" value="A2M_N_2"/>
    <property type="match status" value="1"/>
</dbReference>
<dbReference type="Pfam" id="PF07703">
    <property type="entry name" value="A2M_BRD"/>
    <property type="match status" value="1"/>
</dbReference>
<feature type="domain" description="Alpha-macroglobulin receptor-binding" evidence="8">
    <location>
        <begin position="1327"/>
        <end position="1416"/>
    </location>
</feature>
<dbReference type="InterPro" id="IPR008930">
    <property type="entry name" value="Terpenoid_cyclase/PrenylTrfase"/>
</dbReference>
<organism evidence="9 10">
    <name type="scientific">Limulus polyphemus</name>
    <name type="common">Atlantic horseshoe crab</name>
    <dbReference type="NCBI Taxonomy" id="6850"/>
    <lineage>
        <taxon>Eukaryota</taxon>
        <taxon>Metazoa</taxon>
        <taxon>Ecdysozoa</taxon>
        <taxon>Arthropoda</taxon>
        <taxon>Chelicerata</taxon>
        <taxon>Merostomata</taxon>
        <taxon>Xiphosura</taxon>
        <taxon>Limulidae</taxon>
        <taxon>Limulus</taxon>
    </lineage>
</organism>
<reference evidence="10 11" key="1">
    <citation type="submission" date="2025-05" db="UniProtKB">
        <authorList>
            <consortium name="RefSeq"/>
        </authorList>
    </citation>
    <scope>IDENTIFICATION</scope>
    <source>
        <tissue evidence="10 11">Muscle</tissue>
    </source>
</reference>
<dbReference type="SMART" id="SM01419">
    <property type="entry name" value="Thiol-ester_cl"/>
    <property type="match status" value="1"/>
</dbReference>
<dbReference type="InterPro" id="IPR036595">
    <property type="entry name" value="A-macroglobulin_rcpt-bd_sf"/>
</dbReference>
<dbReference type="RefSeq" id="XP_022254708.1">
    <property type="nucleotide sequence ID" value="XM_022399000.1"/>
</dbReference>
<sequence>MWDVQVVCFLFLITFVASQETTEAPVVESTSPAPANNATYTIVAPAKLRPNLEYHVSVSVHDVKSPVEVTVAVAGPADNGNFNTVNSVVTLNSRETQILNFQIGEWGPGKYNLTVSGTGGLTFRNETALEYEHKSYSVFIQTDKAIYKPNELVQYRVIVVNPFLIPSVTGAIDIHITDGKGNLIKQWQRVFTSKGIVSLDFQLADQPVLGDWHIVVNVLGQSFNKSFTVAEYVLPTFEVKVDLPPYATYNKSSIVATIRAIYTYGKPVKGDLTLTVAPRTRYNSLSVRPYESIQRKVEIDGTVDIPLTLQRDLKLRKDLFRREIEFFALVEDGLTSRKYNTTNTLWIYDNEVKVQLIKTSETFKPGLKYTCFLKVAYQDDTPVDDRENQLKLRYGYSYNESAWKTSLYWVPKNGLVKLEFYPPNEDDIYVLGMQAEFRGQIHYIDGVEAARSPSRNFIQVTMQTPVPVVAQNVEFEVNATEPFSQLVYQVMGRGDIVFAQTVKVPEVTVHKFSFLLTHRMAPKARVVVYYVRKENKEVVADAVNFEVDGVFRTGVILSTDVQTTKPGGRVAVQVQTKPNAYVGVLGIDQSILLLKSGNDITQQDVTEELGTYDAGKENIFWPPWYKRRRKRSLWWPGSISASQIFSDSGVVILTNGLVYKYEELTQPRGVIVIDENPLDYALQPPSQLPETTPKGPRYIVLRKEFPETWLWINSTAGNDGKAVVSSEVPDTITSWIVSAFAMDSITGLGISPSTTKVTVFRPFFIKLSLPYAILRGESVAIQAVIFNYNDNAIKAEVTMENRNGDFEFTDIENEVAPVQGLQNRKSKIISIPKQDGTPVSFIITPRRLGYIDIRMSATSQFAGDSVLKRLLVKPEGSTQYFNKAVLVDLRNPGTPPIKKNISVPIPRNSVPGSERITVSGIGDLMGPHVNNLEELLHMPFGCGEQNMLKFVPNIVVIEYLTRAGRLTSAVERKAKEYMESGYQRELTYKHDDGSFSAFGNNDKSGSTWLTAFVVKSFHQAVPYIDIDPAVIEKSLKWLSQQQLSDGSFNEPGEVHYKRMQGGAGTGIPLTAYVLIAFLENQAQQTYSDVIKLAEHYLVQQLPTLTDPYSIALVSYALQLSDNTNKDGAFQKLLNLAKKEGDILYWKGSEPLINITDKRSDHFFLPDSKDIEMTAYALLTHTLRAEIGNAISIMRWLVSQQNENGGFSSTQDTVIGIQALGELATRIVTATISVDVTLKYGDEVPKTMKISSDNAVILQSVELPKTTRYVELEASGYGIALVQVSWAFNLAVSAEYPPFFLNPLLDKTSTRSYLQLSVCTRNNEDEPSNMAVMDVQLPSGYLADVDALPSILKIPKTKRVETADGQTKVVIYFDMLDKEEICLTVPAHRNHKVAYQKPVPVKVYDYYNRVKTARMFYYSHKATLCDICDENECGDGCNDISEPDSQTRPSSGGGFLSPQANAFIVLVGTVLSKNLYVF</sequence>
<dbReference type="SUPFAM" id="SSF49410">
    <property type="entry name" value="Alpha-macroglobulin receptor domain"/>
    <property type="match status" value="1"/>
</dbReference>
<evidence type="ECO:0000313" key="10">
    <source>
        <dbReference type="RefSeq" id="XP_013786421.1"/>
    </source>
</evidence>
<evidence type="ECO:0000256" key="3">
    <source>
        <dbReference type="ARBA" id="ARBA00023157"/>
    </source>
</evidence>
<feature type="chain" id="PRO_5045022035" evidence="5">
    <location>
        <begin position="19"/>
        <end position="1477"/>
    </location>
</feature>
<accession>A0ABM1BPZ5</accession>
<dbReference type="Pfam" id="PF00207">
    <property type="entry name" value="A2M"/>
    <property type="match status" value="1"/>
</dbReference>
<dbReference type="Pfam" id="PF07677">
    <property type="entry name" value="A2M_recep"/>
    <property type="match status" value="1"/>
</dbReference>
<dbReference type="PANTHER" id="PTHR11412:SF136">
    <property type="entry name" value="CD109 ANTIGEN"/>
    <property type="match status" value="1"/>
</dbReference>
<dbReference type="InterPro" id="IPR002890">
    <property type="entry name" value="MG2"/>
</dbReference>
<evidence type="ECO:0000256" key="4">
    <source>
        <dbReference type="ARBA" id="ARBA00023180"/>
    </source>
</evidence>
<keyword evidence="1 5" id="KW-0732">Signal</keyword>
<evidence type="ECO:0000313" key="11">
    <source>
        <dbReference type="RefSeq" id="XP_022254708.1"/>
    </source>
</evidence>
<dbReference type="Gene3D" id="2.60.40.2950">
    <property type="match status" value="1"/>
</dbReference>
<dbReference type="Pfam" id="PF01835">
    <property type="entry name" value="MG2"/>
    <property type="match status" value="1"/>
</dbReference>
<gene>
    <name evidence="10 11" type="primary">LOC106470411</name>
</gene>
<dbReference type="SMART" id="SM01361">
    <property type="entry name" value="A2M_recep"/>
    <property type="match status" value="1"/>
</dbReference>
<dbReference type="InterPro" id="IPR019742">
    <property type="entry name" value="MacrogloblnA2_CS"/>
</dbReference>
<dbReference type="InterPro" id="IPR047565">
    <property type="entry name" value="Alpha-macroglob_thiol-ester_cl"/>
</dbReference>
<feature type="signal peptide" evidence="5">
    <location>
        <begin position="1"/>
        <end position="18"/>
    </location>
</feature>
<keyword evidence="9" id="KW-1185">Reference proteome</keyword>
<evidence type="ECO:0000256" key="5">
    <source>
        <dbReference type="SAM" id="SignalP"/>
    </source>
</evidence>
<dbReference type="Gene3D" id="2.60.40.1940">
    <property type="match status" value="1"/>
</dbReference>
<dbReference type="InterPro" id="IPR013783">
    <property type="entry name" value="Ig-like_fold"/>
</dbReference>
<dbReference type="InterPro" id="IPR050473">
    <property type="entry name" value="A2M/Complement_sys"/>
</dbReference>
<dbReference type="CDD" id="cd02897">
    <property type="entry name" value="A2M_2"/>
    <property type="match status" value="1"/>
</dbReference>
<dbReference type="Gene3D" id="2.20.130.20">
    <property type="match status" value="1"/>
</dbReference>
<dbReference type="Proteomes" id="UP000694941">
    <property type="component" value="Unplaced"/>
</dbReference>
<dbReference type="Gene3D" id="2.60.40.690">
    <property type="entry name" value="Alpha-macroglobulin, receptor-binding domain"/>
    <property type="match status" value="1"/>
</dbReference>
<dbReference type="InterPro" id="IPR041555">
    <property type="entry name" value="MG3"/>
</dbReference>
<dbReference type="Pfam" id="PF07678">
    <property type="entry name" value="TED_complement"/>
    <property type="match status" value="1"/>
</dbReference>
<dbReference type="Gene3D" id="1.50.10.20">
    <property type="match status" value="1"/>
</dbReference>
<dbReference type="InterPro" id="IPR009048">
    <property type="entry name" value="A-macroglobulin_rcpt-bd"/>
</dbReference>
<evidence type="ECO:0000259" key="7">
    <source>
        <dbReference type="SMART" id="SM01360"/>
    </source>
</evidence>
<feature type="domain" description="Alpha-2-macroglobulin" evidence="7">
    <location>
        <begin position="708"/>
        <end position="799"/>
    </location>
</feature>
<evidence type="ECO:0000256" key="1">
    <source>
        <dbReference type="ARBA" id="ARBA00022729"/>
    </source>
</evidence>
<keyword evidence="4" id="KW-0325">Glycoprotein</keyword>
<dbReference type="InterPro" id="IPR011626">
    <property type="entry name" value="Alpha-macroglobulin_TED"/>
</dbReference>
<dbReference type="Gene3D" id="2.60.40.10">
    <property type="entry name" value="Immunoglobulins"/>
    <property type="match status" value="2"/>
</dbReference>
<evidence type="ECO:0000313" key="9">
    <source>
        <dbReference type="Proteomes" id="UP000694941"/>
    </source>
</evidence>
<proteinExistence type="predicted"/>
<dbReference type="Gene3D" id="2.60.40.1930">
    <property type="match status" value="2"/>
</dbReference>
<dbReference type="SUPFAM" id="SSF48239">
    <property type="entry name" value="Terpenoid cyclases/Protein prenyltransferases"/>
    <property type="match status" value="1"/>
</dbReference>
<dbReference type="PANTHER" id="PTHR11412">
    <property type="entry name" value="MACROGLOBULIN / COMPLEMENT"/>
    <property type="match status" value="1"/>
</dbReference>
<keyword evidence="2" id="KW-0882">Thioester bond</keyword>
<evidence type="ECO:0000259" key="6">
    <source>
        <dbReference type="SMART" id="SM01359"/>
    </source>
</evidence>
<dbReference type="GeneID" id="106470411"/>
<name>A0ABM1BPZ5_LIMPO</name>
<evidence type="ECO:0000259" key="8">
    <source>
        <dbReference type="SMART" id="SM01361"/>
    </source>
</evidence>
<dbReference type="InterPro" id="IPR041813">
    <property type="entry name" value="A2M_TED"/>
</dbReference>